<keyword evidence="2" id="KW-0804">Transcription</keyword>
<organism evidence="4 5">
    <name type="scientific">Artemia franciscana</name>
    <name type="common">Brine shrimp</name>
    <name type="synonym">Artemia sanfranciscana</name>
    <dbReference type="NCBI Taxonomy" id="6661"/>
    <lineage>
        <taxon>Eukaryota</taxon>
        <taxon>Metazoa</taxon>
        <taxon>Ecdysozoa</taxon>
        <taxon>Arthropoda</taxon>
        <taxon>Crustacea</taxon>
        <taxon>Branchiopoda</taxon>
        <taxon>Anostraca</taxon>
        <taxon>Artemiidae</taxon>
        <taxon>Artemia</taxon>
    </lineage>
</organism>
<comment type="similarity">
    <text evidence="2">Belongs to the Mediator complex subunit 15 family.</text>
</comment>
<protein>
    <recommendedName>
        <fullName evidence="2">Mediator of RNA polymerase II transcription subunit 15</fullName>
    </recommendedName>
    <alternativeName>
        <fullName evidence="2">Mediator complex subunit 15</fullName>
    </alternativeName>
</protein>
<sequence>MGDEWRSAQYRQIFVAKIKEAIQESGKPTTKSFIEIENNLYQKVFCLSFLIKVVFDFNLGFIARVLHHVRNLSFDTPSLVDSMGSDLDRLSLDSGSPTPPSSTVSSAMDISKGLRLPLFTRLSDGPC</sequence>
<dbReference type="GO" id="GO:0003712">
    <property type="term" value="F:transcription coregulator activity"/>
    <property type="evidence" value="ECO:0007669"/>
    <property type="project" value="InterPro"/>
</dbReference>
<evidence type="ECO:0000256" key="2">
    <source>
        <dbReference type="RuleBase" id="RU364148"/>
    </source>
</evidence>
<dbReference type="GO" id="GO:0005634">
    <property type="term" value="C:nucleus"/>
    <property type="evidence" value="ECO:0007669"/>
    <property type="project" value="UniProtKB-SubCell"/>
</dbReference>
<evidence type="ECO:0000256" key="1">
    <source>
        <dbReference type="ARBA" id="ARBA00023242"/>
    </source>
</evidence>
<keyword evidence="5" id="KW-1185">Reference proteome</keyword>
<dbReference type="AlphaFoldDB" id="A0AA88HQE5"/>
<dbReference type="Proteomes" id="UP001187531">
    <property type="component" value="Unassembled WGS sequence"/>
</dbReference>
<dbReference type="InterPro" id="IPR019087">
    <property type="entry name" value="Med15_N"/>
</dbReference>
<reference evidence="4" key="1">
    <citation type="submission" date="2023-07" db="EMBL/GenBank/DDBJ databases">
        <title>Chromosome-level genome assembly of Artemia franciscana.</title>
        <authorList>
            <person name="Jo E."/>
        </authorList>
    </citation>
    <scope>NUCLEOTIDE SEQUENCE</scope>
    <source>
        <tissue evidence="4">Whole body</tissue>
    </source>
</reference>
<keyword evidence="2" id="KW-0010">Activator</keyword>
<comment type="subcellular location">
    <subcellularLocation>
        <location evidence="2">Nucleus</location>
    </subcellularLocation>
</comment>
<evidence type="ECO:0000313" key="5">
    <source>
        <dbReference type="Proteomes" id="UP001187531"/>
    </source>
</evidence>
<comment type="function">
    <text evidence="2">Component of the Mediator complex, a coactivator involved in the regulated transcription of nearly all RNA polymerase II-dependent genes. Mediator functions as a bridge to convey information from gene-specific regulatory proteins to the basal RNA polymerase II transcription machinery. Mediator is recruited to promoters by direct interactions with regulatory proteins and serves as a scaffold for the assembly of a functional preinitiation complex with RNA polymerase II and the general transcription factors.</text>
</comment>
<proteinExistence type="inferred from homology"/>
<dbReference type="EMBL" id="JAVRJZ010000018">
    <property type="protein sequence ID" value="KAK2708952.1"/>
    <property type="molecule type" value="Genomic_DNA"/>
</dbReference>
<feature type="domain" description="Mediator of RNA polymerase II transcription subunit 15 N-terminal" evidence="3">
    <location>
        <begin position="2"/>
        <end position="43"/>
    </location>
</feature>
<comment type="caution">
    <text evidence="4">The sequence shown here is derived from an EMBL/GenBank/DDBJ whole genome shotgun (WGS) entry which is preliminary data.</text>
</comment>
<evidence type="ECO:0000259" key="3">
    <source>
        <dbReference type="Pfam" id="PF09606"/>
    </source>
</evidence>
<keyword evidence="1 2" id="KW-0539">Nucleus</keyword>
<name>A0AA88HQE5_ARTSF</name>
<dbReference type="Pfam" id="PF09606">
    <property type="entry name" value="Med15_N"/>
    <property type="match status" value="1"/>
</dbReference>
<evidence type="ECO:0000313" key="4">
    <source>
        <dbReference type="EMBL" id="KAK2708952.1"/>
    </source>
</evidence>
<gene>
    <name evidence="2" type="primary">MED15</name>
    <name evidence="4" type="ORF">QYM36_014543</name>
</gene>
<comment type="subunit">
    <text evidence="2">Component of the Mediator complex.</text>
</comment>
<keyword evidence="2" id="KW-0805">Transcription regulation</keyword>
<dbReference type="GO" id="GO:0006355">
    <property type="term" value="P:regulation of DNA-templated transcription"/>
    <property type="evidence" value="ECO:0007669"/>
    <property type="project" value="InterPro"/>
</dbReference>
<dbReference type="InterPro" id="IPR036529">
    <property type="entry name" value="KIX_dom_sf"/>
</dbReference>
<dbReference type="Gene3D" id="1.10.246.20">
    <property type="entry name" value="Coactivator CBP, KIX domain"/>
    <property type="match status" value="1"/>
</dbReference>
<accession>A0AA88HQE5</accession>